<dbReference type="Proteomes" id="UP000285326">
    <property type="component" value="Unassembled WGS sequence"/>
</dbReference>
<evidence type="ECO:0000313" key="8">
    <source>
        <dbReference type="Proteomes" id="UP000285326"/>
    </source>
</evidence>
<dbReference type="PANTHER" id="PTHR28235:SF1">
    <property type="entry name" value="SMALL RIBOSOMAL SUBUNIT PROTEIN MS41"/>
    <property type="match status" value="1"/>
</dbReference>
<protein>
    <recommendedName>
        <fullName evidence="4">Small ribosomal subunit protein mS41</fullName>
    </recommendedName>
</protein>
<dbReference type="SMART" id="SM01238">
    <property type="entry name" value="IGR"/>
    <property type="match status" value="1"/>
</dbReference>
<proteinExistence type="inferred from homology"/>
<feature type="compositionally biased region" description="Basic and acidic residues" evidence="5">
    <location>
        <begin position="222"/>
        <end position="246"/>
    </location>
</feature>
<dbReference type="AlphaFoldDB" id="A0A420IH44"/>
<name>A0A420IH44_9PEZI</name>
<evidence type="ECO:0000256" key="5">
    <source>
        <dbReference type="SAM" id="MobiDB-lite"/>
    </source>
</evidence>
<dbReference type="Pfam" id="PF09597">
    <property type="entry name" value="SAM_Ribosomal_mS41"/>
    <property type="match status" value="1"/>
</dbReference>
<keyword evidence="3" id="KW-0496">Mitochondrion</keyword>
<gene>
    <name evidence="7" type="ORF">GcM1_242089</name>
</gene>
<feature type="region of interest" description="Disordered" evidence="5">
    <location>
        <begin position="222"/>
        <end position="254"/>
    </location>
</feature>
<sequence>MALRLFKYSRLKALPTILLSFKQKIQVRCINKAAEKSVKKPMSAKRRFFWIPRPKKFCPDVNTFLSLIGRNMSEHASKFPSWASLFKLESLELKRLGVEPARTRRYLLQWRERYRQGNLGVGADFKHVKDGKAYLQIAQIPKDPKIDKNGVEYVPPGLRKVVINLPPGVTSVDDLPPEKIIPVKGYRIRGAKTIVGPYALPVKGGRGSVVTREEGMWEFKRGRKIDGGERRQSEVRAKRRGEEKRAAQSPESSI</sequence>
<comment type="similarity">
    <text evidence="2">Belongs to the mitochondrion-specific ribosomal protein mS41 family.</text>
</comment>
<reference evidence="7 8" key="1">
    <citation type="journal article" date="2018" name="BMC Genomics">
        <title>Comparative genome analyses reveal sequence features reflecting distinct modes of host-adaptation between dicot and monocot powdery mildew.</title>
        <authorList>
            <person name="Wu Y."/>
            <person name="Ma X."/>
            <person name="Pan Z."/>
            <person name="Kale S.D."/>
            <person name="Song Y."/>
            <person name="King H."/>
            <person name="Zhang Q."/>
            <person name="Presley C."/>
            <person name="Deng X."/>
            <person name="Wei C.I."/>
            <person name="Xiao S."/>
        </authorList>
    </citation>
    <scope>NUCLEOTIDE SEQUENCE [LARGE SCALE GENOMIC DNA]</scope>
    <source>
        <strain evidence="7">UMSG1</strain>
    </source>
</reference>
<evidence type="ECO:0000259" key="6">
    <source>
        <dbReference type="SMART" id="SM01238"/>
    </source>
</evidence>
<evidence type="ECO:0000256" key="4">
    <source>
        <dbReference type="ARBA" id="ARBA00035129"/>
    </source>
</evidence>
<evidence type="ECO:0000256" key="3">
    <source>
        <dbReference type="ARBA" id="ARBA00023128"/>
    </source>
</evidence>
<evidence type="ECO:0000256" key="2">
    <source>
        <dbReference type="ARBA" id="ARBA00010492"/>
    </source>
</evidence>
<organism evidence="7 8">
    <name type="scientific">Golovinomyces cichoracearum</name>
    <dbReference type="NCBI Taxonomy" id="62708"/>
    <lineage>
        <taxon>Eukaryota</taxon>
        <taxon>Fungi</taxon>
        <taxon>Dikarya</taxon>
        <taxon>Ascomycota</taxon>
        <taxon>Pezizomycotina</taxon>
        <taxon>Leotiomycetes</taxon>
        <taxon>Erysiphales</taxon>
        <taxon>Erysiphaceae</taxon>
        <taxon>Golovinomyces</taxon>
    </lineage>
</organism>
<comment type="caution">
    <text evidence="7">The sequence shown here is derived from an EMBL/GenBank/DDBJ whole genome shotgun (WGS) entry which is preliminary data.</text>
</comment>
<dbReference type="EMBL" id="MCBS01024245">
    <property type="protein sequence ID" value="RKF73849.1"/>
    <property type="molecule type" value="Genomic_DNA"/>
</dbReference>
<dbReference type="InterPro" id="IPR019083">
    <property type="entry name" value="SAM_Ribosomal_mS41"/>
</dbReference>
<comment type="subcellular location">
    <subcellularLocation>
        <location evidence="1">Mitochondrion</location>
    </subcellularLocation>
</comment>
<dbReference type="InterPro" id="IPR039603">
    <property type="entry name" value="Ribosomal_mS41"/>
</dbReference>
<dbReference type="PANTHER" id="PTHR28235">
    <property type="entry name" value="PROTEIN FYV4, MITOCHONDRIAL"/>
    <property type="match status" value="1"/>
</dbReference>
<dbReference type="GO" id="GO:0005739">
    <property type="term" value="C:mitochondrion"/>
    <property type="evidence" value="ECO:0007669"/>
    <property type="project" value="UniProtKB-SubCell"/>
</dbReference>
<feature type="domain" description="Small ribosomal subunit protein mS41 SAM" evidence="6">
    <location>
        <begin position="61"/>
        <end position="117"/>
    </location>
</feature>
<accession>A0A420IH44</accession>
<evidence type="ECO:0000256" key="1">
    <source>
        <dbReference type="ARBA" id="ARBA00004173"/>
    </source>
</evidence>
<evidence type="ECO:0000313" key="7">
    <source>
        <dbReference type="EMBL" id="RKF73849.1"/>
    </source>
</evidence>